<sequence>KLVVLPSTPQPKLIVEDNEVLDYETGTGVHVRDHKSQAERMSKEQRECSGMKRITAYCIAGSFKMKLLSSFLKCEHNVVPRVFDEALYI</sequence>
<dbReference type="AlphaFoldDB" id="A0A0D0CBG7"/>
<feature type="non-terminal residue" evidence="1">
    <location>
        <position position="1"/>
    </location>
</feature>
<dbReference type="EMBL" id="KN834846">
    <property type="protein sequence ID" value="KIK52223.1"/>
    <property type="molecule type" value="Genomic_DNA"/>
</dbReference>
<dbReference type="HOGENOM" id="CLU_2460735_0_0_1"/>
<keyword evidence="2" id="KW-1185">Reference proteome</keyword>
<protein>
    <submittedName>
        <fullName evidence="1">Uncharacterized protein</fullName>
    </submittedName>
</protein>
<proteinExistence type="predicted"/>
<organism evidence="1 2">
    <name type="scientific">Collybiopsis luxurians FD-317 M1</name>
    <dbReference type="NCBI Taxonomy" id="944289"/>
    <lineage>
        <taxon>Eukaryota</taxon>
        <taxon>Fungi</taxon>
        <taxon>Dikarya</taxon>
        <taxon>Basidiomycota</taxon>
        <taxon>Agaricomycotina</taxon>
        <taxon>Agaricomycetes</taxon>
        <taxon>Agaricomycetidae</taxon>
        <taxon>Agaricales</taxon>
        <taxon>Marasmiineae</taxon>
        <taxon>Omphalotaceae</taxon>
        <taxon>Collybiopsis</taxon>
        <taxon>Collybiopsis luxurians</taxon>
    </lineage>
</organism>
<feature type="non-terminal residue" evidence="1">
    <location>
        <position position="89"/>
    </location>
</feature>
<dbReference type="OrthoDB" id="18302at2759"/>
<name>A0A0D0CBG7_9AGAR</name>
<reference evidence="1 2" key="1">
    <citation type="submission" date="2014-04" db="EMBL/GenBank/DDBJ databases">
        <title>Evolutionary Origins and Diversification of the Mycorrhizal Mutualists.</title>
        <authorList>
            <consortium name="DOE Joint Genome Institute"/>
            <consortium name="Mycorrhizal Genomics Consortium"/>
            <person name="Kohler A."/>
            <person name="Kuo A."/>
            <person name="Nagy L.G."/>
            <person name="Floudas D."/>
            <person name="Copeland A."/>
            <person name="Barry K.W."/>
            <person name="Cichocki N."/>
            <person name="Veneault-Fourrey C."/>
            <person name="LaButti K."/>
            <person name="Lindquist E.A."/>
            <person name="Lipzen A."/>
            <person name="Lundell T."/>
            <person name="Morin E."/>
            <person name="Murat C."/>
            <person name="Riley R."/>
            <person name="Ohm R."/>
            <person name="Sun H."/>
            <person name="Tunlid A."/>
            <person name="Henrissat B."/>
            <person name="Grigoriev I.V."/>
            <person name="Hibbett D.S."/>
            <person name="Martin F."/>
        </authorList>
    </citation>
    <scope>NUCLEOTIDE SEQUENCE [LARGE SCALE GENOMIC DNA]</scope>
    <source>
        <strain evidence="1 2">FD-317 M1</strain>
    </source>
</reference>
<accession>A0A0D0CBG7</accession>
<dbReference type="Proteomes" id="UP000053593">
    <property type="component" value="Unassembled WGS sequence"/>
</dbReference>
<evidence type="ECO:0000313" key="1">
    <source>
        <dbReference type="EMBL" id="KIK52223.1"/>
    </source>
</evidence>
<gene>
    <name evidence="1" type="ORF">GYMLUDRAFT_117955</name>
</gene>
<evidence type="ECO:0000313" key="2">
    <source>
        <dbReference type="Proteomes" id="UP000053593"/>
    </source>
</evidence>